<dbReference type="EMBL" id="CM043800">
    <property type="protein sequence ID" value="KAI4810734.1"/>
    <property type="molecule type" value="Genomic_DNA"/>
</dbReference>
<reference evidence="1" key="1">
    <citation type="submission" date="2022-05" db="EMBL/GenBank/DDBJ databases">
        <title>Chromosome-level genome of Chaenocephalus aceratus.</title>
        <authorList>
            <person name="Park H."/>
        </authorList>
    </citation>
    <scope>NUCLEOTIDE SEQUENCE</scope>
    <source>
        <strain evidence="1">KU_202001</strain>
    </source>
</reference>
<keyword evidence="2" id="KW-1185">Reference proteome</keyword>
<gene>
    <name evidence="1" type="ORF">KUCAC02_013666</name>
</gene>
<protein>
    <submittedName>
        <fullName evidence="1">Uncharacterized protein</fullName>
    </submittedName>
</protein>
<comment type="caution">
    <text evidence="1">The sequence shown here is derived from an EMBL/GenBank/DDBJ whole genome shotgun (WGS) entry which is preliminary data.</text>
</comment>
<organism evidence="1 2">
    <name type="scientific">Chaenocephalus aceratus</name>
    <name type="common">Blackfin icefish</name>
    <name type="synonym">Chaenichthys aceratus</name>
    <dbReference type="NCBI Taxonomy" id="36190"/>
    <lineage>
        <taxon>Eukaryota</taxon>
        <taxon>Metazoa</taxon>
        <taxon>Chordata</taxon>
        <taxon>Craniata</taxon>
        <taxon>Vertebrata</taxon>
        <taxon>Euteleostomi</taxon>
        <taxon>Actinopterygii</taxon>
        <taxon>Neopterygii</taxon>
        <taxon>Teleostei</taxon>
        <taxon>Neoteleostei</taxon>
        <taxon>Acanthomorphata</taxon>
        <taxon>Eupercaria</taxon>
        <taxon>Perciformes</taxon>
        <taxon>Notothenioidei</taxon>
        <taxon>Channichthyidae</taxon>
        <taxon>Chaenocephalus</taxon>
    </lineage>
</organism>
<name>A0ACB9WCV7_CHAAC</name>
<evidence type="ECO:0000313" key="2">
    <source>
        <dbReference type="Proteomes" id="UP001057452"/>
    </source>
</evidence>
<dbReference type="Proteomes" id="UP001057452">
    <property type="component" value="Chromosome 16"/>
</dbReference>
<accession>A0ACB9WCV7</accession>
<feature type="non-terminal residue" evidence="1">
    <location>
        <position position="1"/>
    </location>
</feature>
<proteinExistence type="predicted"/>
<sequence length="261" mass="29414">DSTVILTSPESTSSRSSWPDLFHVPRFSYDAEIKLEKAHGVLREEGTLLIPDSKLKSDILEGLIQEMVKHKVYATDREFDQVAEVLVMRHPCLQEKGSASGYGGWKTSLKYKLSNYLKKPKRAEVAYCPDFPLGECAQSLAKMRINAEFKRITTFPLQSRFLSQLDLHSASLLRVFSKQSGQQGKKLKDMAAMMTEDIDAGRECLIKGLCIYLNENPEDLVKEYMDMTEANTLREVEGTTVGIYVARETPSNDYSDVGVLE</sequence>
<evidence type="ECO:0000313" key="1">
    <source>
        <dbReference type="EMBL" id="KAI4810734.1"/>
    </source>
</evidence>